<accession>K6Z490</accession>
<dbReference type="Pfam" id="PF20101">
    <property type="entry name" value="DUF6491"/>
    <property type="match status" value="1"/>
</dbReference>
<dbReference type="Proteomes" id="UP000006327">
    <property type="component" value="Unassembled WGS sequence"/>
</dbReference>
<protein>
    <recommendedName>
        <fullName evidence="4">Lipoprotein</fullName>
    </recommendedName>
</protein>
<sequence>MKVFKYCLTVIVLTSLVSCSSLDVNLPSYDELLKAQTEQDGRACVRQYNIRGYGMLDDDVISISASGKNRHYLVTTLFQCHSLQTSFAAGFKGDFSELCGGGRDKILTSEESCPIKSIFEFKSREEAFATFEKVDKIRLDLKTAAKETAKEQASSKNDNTADL</sequence>
<feature type="signal peptide" evidence="1">
    <location>
        <begin position="1"/>
        <end position="23"/>
    </location>
</feature>
<organism evidence="2 3">
    <name type="scientific">Paraglaciecola arctica BSs20135</name>
    <dbReference type="NCBI Taxonomy" id="493475"/>
    <lineage>
        <taxon>Bacteria</taxon>
        <taxon>Pseudomonadati</taxon>
        <taxon>Pseudomonadota</taxon>
        <taxon>Gammaproteobacteria</taxon>
        <taxon>Alteromonadales</taxon>
        <taxon>Alteromonadaceae</taxon>
        <taxon>Paraglaciecola</taxon>
    </lineage>
</organism>
<gene>
    <name evidence="2" type="ORF">GARC_1270</name>
</gene>
<proteinExistence type="predicted"/>
<feature type="chain" id="PRO_5003898057" description="Lipoprotein" evidence="1">
    <location>
        <begin position="24"/>
        <end position="163"/>
    </location>
</feature>
<name>K6Z490_9ALTE</name>
<comment type="caution">
    <text evidence="2">The sequence shown here is derived from an EMBL/GenBank/DDBJ whole genome shotgun (WGS) entry which is preliminary data.</text>
</comment>
<evidence type="ECO:0000313" key="3">
    <source>
        <dbReference type="Proteomes" id="UP000006327"/>
    </source>
</evidence>
<keyword evidence="3" id="KW-1185">Reference proteome</keyword>
<dbReference type="EMBL" id="BAEO01000015">
    <property type="protein sequence ID" value="GAC18250.1"/>
    <property type="molecule type" value="Genomic_DNA"/>
</dbReference>
<dbReference type="RefSeq" id="WP_007617899.1">
    <property type="nucleotide sequence ID" value="NZ_BAEO01000015.1"/>
</dbReference>
<dbReference type="eggNOG" id="ENOG5032ZQH">
    <property type="taxonomic scope" value="Bacteria"/>
</dbReference>
<evidence type="ECO:0000313" key="2">
    <source>
        <dbReference type="EMBL" id="GAC18250.1"/>
    </source>
</evidence>
<reference evidence="2 3" key="1">
    <citation type="journal article" date="2017" name="Antonie Van Leeuwenhoek">
        <title>Rhizobium rhizosphaerae sp. nov., a novel species isolated from rice rhizosphere.</title>
        <authorList>
            <person name="Zhao J.J."/>
            <person name="Zhang J."/>
            <person name="Zhang R.J."/>
            <person name="Zhang C.W."/>
            <person name="Yin H.Q."/>
            <person name="Zhang X.X."/>
        </authorList>
    </citation>
    <scope>NUCLEOTIDE SEQUENCE [LARGE SCALE GENOMIC DNA]</scope>
    <source>
        <strain evidence="2 3">BSs20135</strain>
    </source>
</reference>
<dbReference type="PROSITE" id="PS51257">
    <property type="entry name" value="PROKAR_LIPOPROTEIN"/>
    <property type="match status" value="1"/>
</dbReference>
<dbReference type="OrthoDB" id="6388019at2"/>
<evidence type="ECO:0000256" key="1">
    <source>
        <dbReference type="SAM" id="SignalP"/>
    </source>
</evidence>
<evidence type="ECO:0008006" key="4">
    <source>
        <dbReference type="Google" id="ProtNLM"/>
    </source>
</evidence>
<keyword evidence="1" id="KW-0732">Signal</keyword>
<dbReference type="InterPro" id="IPR045500">
    <property type="entry name" value="DUF6491"/>
</dbReference>
<dbReference type="AlphaFoldDB" id="K6Z490"/>